<reference evidence="1" key="1">
    <citation type="submission" date="2021-10" db="EMBL/GenBank/DDBJ databases">
        <title>Anaerobic single-cell dispensing facilitates the cultivation of human gut bacteria.</title>
        <authorList>
            <person name="Afrizal A."/>
        </authorList>
    </citation>
    <scope>NUCLEOTIDE SEQUENCE</scope>
    <source>
        <strain evidence="1">CLA-AA-H215</strain>
    </source>
</reference>
<dbReference type="EMBL" id="JAJEQR010000096">
    <property type="protein sequence ID" value="MCC2232753.1"/>
    <property type="molecule type" value="Genomic_DNA"/>
</dbReference>
<gene>
    <name evidence="1" type="ORF">LKD81_17460</name>
</gene>
<evidence type="ECO:0000313" key="2">
    <source>
        <dbReference type="Proteomes" id="UP001198182"/>
    </source>
</evidence>
<feature type="non-terminal residue" evidence="1">
    <location>
        <position position="1"/>
    </location>
</feature>
<sequence length="168" mass="18670">DITEIPASNGKLYVSAIFDCFDLSVLGLTDENSRFSLDWNLNRALSKVNYRTHTDAVKENLIPPELTPEQIAYTYASEADLLNVALFGQTAKQWKNNNPGKKGNVRDDANLNQLLVLANMESYNAILIEQGKSQSERLILLRNLAIRQMDTLVSINLSAVSALPEGDM</sequence>
<proteinExistence type="predicted"/>
<keyword evidence="2" id="KW-1185">Reference proteome</keyword>
<evidence type="ECO:0000313" key="1">
    <source>
        <dbReference type="EMBL" id="MCC2232753.1"/>
    </source>
</evidence>
<protein>
    <recommendedName>
        <fullName evidence="3">DNA-binding protein</fullName>
    </recommendedName>
</protein>
<evidence type="ECO:0008006" key="3">
    <source>
        <dbReference type="Google" id="ProtNLM"/>
    </source>
</evidence>
<name>A0AAE3EDG7_9FIRM</name>
<comment type="caution">
    <text evidence="1">The sequence shown here is derived from an EMBL/GenBank/DDBJ whole genome shotgun (WGS) entry which is preliminary data.</text>
</comment>
<accession>A0AAE3EDG7</accession>
<dbReference type="Proteomes" id="UP001198182">
    <property type="component" value="Unassembled WGS sequence"/>
</dbReference>
<dbReference type="AlphaFoldDB" id="A0AAE3EDG7"/>
<organism evidence="1 2">
    <name type="scientific">Hominifimenecus microfluidus</name>
    <dbReference type="NCBI Taxonomy" id="2885348"/>
    <lineage>
        <taxon>Bacteria</taxon>
        <taxon>Bacillati</taxon>
        <taxon>Bacillota</taxon>
        <taxon>Clostridia</taxon>
        <taxon>Lachnospirales</taxon>
        <taxon>Lachnospiraceae</taxon>
        <taxon>Hominifimenecus</taxon>
    </lineage>
</organism>